<sequence length="446" mass="47904">MQWKYLLGCVLATTQVHALLRFPCSQLVIERFDPLISPGQVSGHLHQVHLNNKYDPTTIYLTLNCDRLLEEFNITMDPANDLPSLSTCTTCTFKEDFSNYWTAVLYFQHPNGTYKRVPQMPGQYLGNSNGGMTIYYIQTGKVTAFRKGFRMIVGNPFLRQYDANSAEANSLNFRCLTTNYGNGGVVGTPGSDSHVLPSQPCTGGIRSQIVFPTCWDGVNLDTADHKSHTSYTINGACPSTHPVVLPELFIETIWDTTSFNNMWPSNGKQPFMFSMGDPVGVGQHADYVFGWKGDSLQRAMDSCNDAGGGNCNVLTTQSIDAINACVQAPRVAETTDGWLSALPGCNPIQSGPGSATQAVGCGAVTTAAPGSYPSVTPAPGTTANTQPPVPVTTQTPGNTAAHWAQCGLGVDHDVDMSIGGQGYSGPTVCAAPYTCKAQNAYYSQCL</sequence>
<feature type="chain" id="PRO_5019286630" description="CBM1 domain-containing protein" evidence="2">
    <location>
        <begin position="19"/>
        <end position="446"/>
    </location>
</feature>
<dbReference type="GO" id="GO:0005576">
    <property type="term" value="C:extracellular region"/>
    <property type="evidence" value="ECO:0007669"/>
    <property type="project" value="InterPro"/>
</dbReference>
<dbReference type="SMART" id="SM00236">
    <property type="entry name" value="fCBD"/>
    <property type="match status" value="1"/>
</dbReference>
<evidence type="ECO:0000313" key="4">
    <source>
        <dbReference type="EMBL" id="PPQ89922.1"/>
    </source>
</evidence>
<dbReference type="GO" id="GO:0030248">
    <property type="term" value="F:cellulose binding"/>
    <property type="evidence" value="ECO:0007669"/>
    <property type="project" value="InterPro"/>
</dbReference>
<evidence type="ECO:0000313" key="5">
    <source>
        <dbReference type="Proteomes" id="UP000283269"/>
    </source>
</evidence>
<dbReference type="PANTHER" id="PTHR43662:SF3">
    <property type="entry name" value="DOMAIN PROTEIN, PUTATIVE (AFU_ORTHOLOGUE AFUA_6G11970)-RELATED"/>
    <property type="match status" value="1"/>
</dbReference>
<feature type="domain" description="CBM1" evidence="3">
    <location>
        <begin position="398"/>
        <end position="446"/>
    </location>
</feature>
<dbReference type="InParanoid" id="A0A409XGP4"/>
<proteinExistence type="predicted"/>
<evidence type="ECO:0000256" key="1">
    <source>
        <dbReference type="ARBA" id="ARBA00022729"/>
    </source>
</evidence>
<dbReference type="GO" id="GO:0005975">
    <property type="term" value="P:carbohydrate metabolic process"/>
    <property type="evidence" value="ECO:0007669"/>
    <property type="project" value="InterPro"/>
</dbReference>
<name>A0A409XGP4_PSICY</name>
<evidence type="ECO:0000256" key="2">
    <source>
        <dbReference type="SAM" id="SignalP"/>
    </source>
</evidence>
<dbReference type="Pfam" id="PF09362">
    <property type="entry name" value="DUF1996"/>
    <property type="match status" value="1"/>
</dbReference>
<dbReference type="EMBL" id="NHYD01001774">
    <property type="protein sequence ID" value="PPQ89922.1"/>
    <property type="molecule type" value="Genomic_DNA"/>
</dbReference>
<dbReference type="STRING" id="93625.A0A409XGP4"/>
<dbReference type="InterPro" id="IPR018535">
    <property type="entry name" value="DUF1996"/>
</dbReference>
<feature type="signal peptide" evidence="2">
    <location>
        <begin position="1"/>
        <end position="18"/>
    </location>
</feature>
<dbReference type="OrthoDB" id="74764at2759"/>
<gene>
    <name evidence="4" type="ORF">CVT25_009714</name>
</gene>
<organism evidence="4 5">
    <name type="scientific">Psilocybe cyanescens</name>
    <dbReference type="NCBI Taxonomy" id="93625"/>
    <lineage>
        <taxon>Eukaryota</taxon>
        <taxon>Fungi</taxon>
        <taxon>Dikarya</taxon>
        <taxon>Basidiomycota</taxon>
        <taxon>Agaricomycotina</taxon>
        <taxon>Agaricomycetes</taxon>
        <taxon>Agaricomycetidae</taxon>
        <taxon>Agaricales</taxon>
        <taxon>Agaricineae</taxon>
        <taxon>Strophariaceae</taxon>
        <taxon>Psilocybe</taxon>
    </lineage>
</organism>
<reference evidence="4 5" key="1">
    <citation type="journal article" date="2018" name="Evol. Lett.">
        <title>Horizontal gene cluster transfer increased hallucinogenic mushroom diversity.</title>
        <authorList>
            <person name="Reynolds H.T."/>
            <person name="Vijayakumar V."/>
            <person name="Gluck-Thaler E."/>
            <person name="Korotkin H.B."/>
            <person name="Matheny P.B."/>
            <person name="Slot J.C."/>
        </authorList>
    </citation>
    <scope>NUCLEOTIDE SEQUENCE [LARGE SCALE GENOMIC DNA]</scope>
    <source>
        <strain evidence="4 5">2631</strain>
    </source>
</reference>
<accession>A0A409XGP4</accession>
<dbReference type="Proteomes" id="UP000283269">
    <property type="component" value="Unassembled WGS sequence"/>
</dbReference>
<dbReference type="Pfam" id="PF00734">
    <property type="entry name" value="CBM_1"/>
    <property type="match status" value="1"/>
</dbReference>
<protein>
    <recommendedName>
        <fullName evidence="3">CBM1 domain-containing protein</fullName>
    </recommendedName>
</protein>
<dbReference type="InterPro" id="IPR035971">
    <property type="entry name" value="CBD_sf"/>
</dbReference>
<dbReference type="PROSITE" id="PS51164">
    <property type="entry name" value="CBM1_2"/>
    <property type="match status" value="1"/>
</dbReference>
<keyword evidence="5" id="KW-1185">Reference proteome</keyword>
<evidence type="ECO:0000259" key="3">
    <source>
        <dbReference type="PROSITE" id="PS51164"/>
    </source>
</evidence>
<comment type="caution">
    <text evidence="4">The sequence shown here is derived from an EMBL/GenBank/DDBJ whole genome shotgun (WGS) entry which is preliminary data.</text>
</comment>
<dbReference type="AlphaFoldDB" id="A0A409XGP4"/>
<dbReference type="PANTHER" id="PTHR43662">
    <property type="match status" value="1"/>
</dbReference>
<keyword evidence="1 2" id="KW-0732">Signal</keyword>
<dbReference type="SUPFAM" id="SSF57180">
    <property type="entry name" value="Cellulose-binding domain"/>
    <property type="match status" value="1"/>
</dbReference>
<dbReference type="InterPro" id="IPR000254">
    <property type="entry name" value="CBD"/>
</dbReference>